<dbReference type="SUPFAM" id="SSF54909">
    <property type="entry name" value="Dimeric alpha+beta barrel"/>
    <property type="match status" value="1"/>
</dbReference>
<dbReference type="Gene3D" id="3.30.70.100">
    <property type="match status" value="1"/>
</dbReference>
<dbReference type="RefSeq" id="WP_094485207.1">
    <property type="nucleotide sequence ID" value="NZ_NOXX01000135.1"/>
</dbReference>
<evidence type="ECO:0000313" key="3">
    <source>
        <dbReference type="Proteomes" id="UP000216035"/>
    </source>
</evidence>
<dbReference type="GO" id="GO:0004497">
    <property type="term" value="F:monooxygenase activity"/>
    <property type="evidence" value="ECO:0007669"/>
    <property type="project" value="UniProtKB-KW"/>
</dbReference>
<dbReference type="PROSITE" id="PS51725">
    <property type="entry name" value="ABM"/>
    <property type="match status" value="1"/>
</dbReference>
<dbReference type="InterPro" id="IPR011008">
    <property type="entry name" value="Dimeric_a/b-barrel"/>
</dbReference>
<feature type="domain" description="ABM" evidence="1">
    <location>
        <begin position="2"/>
        <end position="92"/>
    </location>
</feature>
<keyword evidence="2" id="KW-0503">Monooxygenase</keyword>
<organism evidence="2 3">
    <name type="scientific">Flavobacterium aurantiibacter</name>
    <dbReference type="NCBI Taxonomy" id="2023067"/>
    <lineage>
        <taxon>Bacteria</taxon>
        <taxon>Pseudomonadati</taxon>
        <taxon>Bacteroidota</taxon>
        <taxon>Flavobacteriia</taxon>
        <taxon>Flavobacteriales</taxon>
        <taxon>Flavobacteriaceae</taxon>
        <taxon>Flavobacterium</taxon>
    </lineage>
</organism>
<dbReference type="EMBL" id="NOXX01000135">
    <property type="protein sequence ID" value="OYQ48053.1"/>
    <property type="molecule type" value="Genomic_DNA"/>
</dbReference>
<proteinExistence type="predicted"/>
<evidence type="ECO:0000259" key="1">
    <source>
        <dbReference type="PROSITE" id="PS51725"/>
    </source>
</evidence>
<accession>A0A256A2W0</accession>
<dbReference type="Pfam" id="PF03992">
    <property type="entry name" value="ABM"/>
    <property type="match status" value="1"/>
</dbReference>
<keyword evidence="3" id="KW-1185">Reference proteome</keyword>
<dbReference type="AlphaFoldDB" id="A0A256A2W0"/>
<dbReference type="Proteomes" id="UP000216035">
    <property type="component" value="Unassembled WGS sequence"/>
</dbReference>
<dbReference type="InterPro" id="IPR007138">
    <property type="entry name" value="ABM_dom"/>
</dbReference>
<reference evidence="2 3" key="1">
    <citation type="submission" date="2017-07" db="EMBL/GenBank/DDBJ databases">
        <title>Flavobacterium cyanobacteriorum sp. nov., isolated from cyanobacterial aggregates in a eutrophic lake.</title>
        <authorList>
            <person name="Cai H."/>
        </authorList>
    </citation>
    <scope>NUCLEOTIDE SEQUENCE [LARGE SCALE GENOMIC DNA]</scope>
    <source>
        <strain evidence="2 3">TH167</strain>
    </source>
</reference>
<dbReference type="OrthoDB" id="1120859at2"/>
<evidence type="ECO:0000313" key="2">
    <source>
        <dbReference type="EMBL" id="OYQ48053.1"/>
    </source>
</evidence>
<comment type="caution">
    <text evidence="2">The sequence shown here is derived from an EMBL/GenBank/DDBJ whole genome shotgun (WGS) entry which is preliminary data.</text>
</comment>
<sequence>MIIRIVKLQLKPDAVPSFLANFEVIKQRIRNFPGNQKLVLYQDVADSCIFFTYSFWDSEAALNAYRQSDFFDAVWSETKLMFAGKPEAWSVNQITEVFV</sequence>
<name>A0A256A2W0_9FLAO</name>
<gene>
    <name evidence="2" type="ORF">CHX27_02595</name>
</gene>
<keyword evidence="2" id="KW-0560">Oxidoreductase</keyword>
<protein>
    <submittedName>
        <fullName evidence="2">Antibiotic biosynthesis monooxygenase</fullName>
    </submittedName>
</protein>